<dbReference type="Gene3D" id="3.90.550.10">
    <property type="entry name" value="Spore Coat Polysaccharide Biosynthesis Protein SpsA, Chain A"/>
    <property type="match status" value="1"/>
</dbReference>
<accession>A0A4P6FF03</accession>
<dbReference type="EMBL" id="CP035491">
    <property type="protein sequence ID" value="QAY73623.1"/>
    <property type="molecule type" value="Genomic_DNA"/>
</dbReference>
<evidence type="ECO:0000259" key="2">
    <source>
        <dbReference type="Pfam" id="PF00535"/>
    </source>
</evidence>
<dbReference type="PANTHER" id="PTHR43685:SF2">
    <property type="entry name" value="GLYCOSYLTRANSFERASE 2-LIKE DOMAIN-CONTAINING PROTEIN"/>
    <property type="match status" value="1"/>
</dbReference>
<keyword evidence="3" id="KW-0808">Transferase</keyword>
<dbReference type="InterPro" id="IPR029044">
    <property type="entry name" value="Nucleotide-diphossugar_trans"/>
</dbReference>
<evidence type="ECO:0000313" key="3">
    <source>
        <dbReference type="EMBL" id="QAY73623.1"/>
    </source>
</evidence>
<dbReference type="AlphaFoldDB" id="A0A4P6FF03"/>
<dbReference type="KEGG" id="agf:ET445_09995"/>
<evidence type="ECO:0000313" key="4">
    <source>
        <dbReference type="Proteomes" id="UP000291259"/>
    </source>
</evidence>
<dbReference type="RefSeq" id="WP_129191069.1">
    <property type="nucleotide sequence ID" value="NZ_CP035491.1"/>
</dbReference>
<reference evidence="3 4" key="1">
    <citation type="submission" date="2019-01" db="EMBL/GenBank/DDBJ databases">
        <title>Genome sequencing of strain FW100M-8.</title>
        <authorList>
            <person name="Heo J."/>
            <person name="Kim S.-J."/>
            <person name="Kim J.-S."/>
            <person name="Hong S.-B."/>
            <person name="Kwon S.-W."/>
        </authorList>
    </citation>
    <scope>NUCLEOTIDE SEQUENCE [LARGE SCALE GENOMIC DNA]</scope>
    <source>
        <strain evidence="3 4">FW100M-8</strain>
    </source>
</reference>
<dbReference type="CDD" id="cd02525">
    <property type="entry name" value="Succinoglycan_BP_ExoA"/>
    <property type="match status" value="1"/>
</dbReference>
<keyword evidence="4" id="KW-1185">Reference proteome</keyword>
<organism evidence="3 4">
    <name type="scientific">Agromyces protaetiae</name>
    <dbReference type="NCBI Taxonomy" id="2509455"/>
    <lineage>
        <taxon>Bacteria</taxon>
        <taxon>Bacillati</taxon>
        <taxon>Actinomycetota</taxon>
        <taxon>Actinomycetes</taxon>
        <taxon>Micrococcales</taxon>
        <taxon>Microbacteriaceae</taxon>
        <taxon>Agromyces</taxon>
    </lineage>
</organism>
<gene>
    <name evidence="3" type="ORF">ET445_09995</name>
</gene>
<keyword evidence="1" id="KW-1133">Transmembrane helix</keyword>
<feature type="domain" description="Glycosyltransferase 2-like" evidence="2">
    <location>
        <begin position="17"/>
        <end position="152"/>
    </location>
</feature>
<dbReference type="GO" id="GO:0016740">
    <property type="term" value="F:transferase activity"/>
    <property type="evidence" value="ECO:0007669"/>
    <property type="project" value="UniProtKB-KW"/>
</dbReference>
<dbReference type="SUPFAM" id="SSF53448">
    <property type="entry name" value="Nucleotide-diphospho-sugar transferases"/>
    <property type="match status" value="1"/>
</dbReference>
<dbReference type="OrthoDB" id="1757142at2"/>
<feature type="transmembrane region" description="Helical" evidence="1">
    <location>
        <begin position="254"/>
        <end position="279"/>
    </location>
</feature>
<proteinExistence type="predicted"/>
<protein>
    <submittedName>
        <fullName evidence="3">Glycosyltransferase family 2 protein</fullName>
    </submittedName>
</protein>
<evidence type="ECO:0000256" key="1">
    <source>
        <dbReference type="SAM" id="Phobius"/>
    </source>
</evidence>
<dbReference type="PANTHER" id="PTHR43685">
    <property type="entry name" value="GLYCOSYLTRANSFERASE"/>
    <property type="match status" value="1"/>
</dbReference>
<feature type="transmembrane region" description="Helical" evidence="1">
    <location>
        <begin position="285"/>
        <end position="307"/>
    </location>
</feature>
<keyword evidence="1" id="KW-0472">Membrane</keyword>
<dbReference type="InterPro" id="IPR050834">
    <property type="entry name" value="Glycosyltransf_2"/>
</dbReference>
<feature type="transmembrane region" description="Helical" evidence="1">
    <location>
        <begin position="319"/>
        <end position="341"/>
    </location>
</feature>
<name>A0A4P6FF03_9MICO</name>
<sequence>MPEEPAEATASSAPGVSYVMPVLNDASHVRQAVESILAQEVAGPIEVLIALGPSIDGTAELVADLAARDPRVRVLENEVGSTPAGLNIGIRAAQYPVVVRVDSHSVLSPRYTAIAVETLDRTGADNVGGVMAAHGETPFERAVALAYTTPVGLGGSSFHVGGSEGPAETVYLGVFRTAALHRVGLFDEEIKRGQDWELNRRIREQGGTVWFTPELSVTYRPRSSVERLARQMFSTGLWRGELARRFPASNGIRYFVPPAMVVGVVLGTLVGVAGIVQAIVGASPWLLLGFVVPAVYLAFLALATLVYARGADRATAWRFLLVLPCIHVSWGAGFILGYLSLAKNIARHTGR</sequence>
<keyword evidence="1" id="KW-0812">Transmembrane</keyword>
<dbReference type="Proteomes" id="UP000291259">
    <property type="component" value="Chromosome"/>
</dbReference>
<dbReference type="Pfam" id="PF00535">
    <property type="entry name" value="Glycos_transf_2"/>
    <property type="match status" value="1"/>
</dbReference>
<dbReference type="InterPro" id="IPR001173">
    <property type="entry name" value="Glyco_trans_2-like"/>
</dbReference>